<accession>A0AA85FFY6</accession>
<evidence type="ECO:0000313" key="2">
    <source>
        <dbReference type="WBParaSite" id="SRDH1_46970.1"/>
    </source>
</evidence>
<keyword evidence="1" id="KW-1185">Reference proteome</keyword>
<reference evidence="1" key="1">
    <citation type="submission" date="2022-06" db="EMBL/GenBank/DDBJ databases">
        <authorList>
            <person name="Berger JAMES D."/>
            <person name="Berger JAMES D."/>
        </authorList>
    </citation>
    <scope>NUCLEOTIDE SEQUENCE [LARGE SCALE GENOMIC DNA]</scope>
</reference>
<dbReference type="WBParaSite" id="SRDH1_46970.1">
    <property type="protein sequence ID" value="SRDH1_46970.1"/>
    <property type="gene ID" value="SRDH1_46970"/>
</dbReference>
<sequence length="81" mass="8694">MATERRCFVVCLTKTIVTFLFNSTLGKPTGSVSSILGLLIFYNCGLFGPNSAEHAIARRLKLNSPTKQSNGKHASASYSLG</sequence>
<evidence type="ECO:0000313" key="1">
    <source>
        <dbReference type="Proteomes" id="UP000050792"/>
    </source>
</evidence>
<dbReference type="Proteomes" id="UP000050792">
    <property type="component" value="Unassembled WGS sequence"/>
</dbReference>
<reference evidence="2" key="2">
    <citation type="submission" date="2023-11" db="UniProtKB">
        <authorList>
            <consortium name="WormBaseParasite"/>
        </authorList>
    </citation>
    <scope>IDENTIFICATION</scope>
</reference>
<protein>
    <submittedName>
        <fullName evidence="2">Uncharacterized protein</fullName>
    </submittedName>
</protein>
<name>A0AA85FFY6_9TREM</name>
<dbReference type="AlphaFoldDB" id="A0AA85FFY6"/>
<proteinExistence type="predicted"/>
<organism evidence="1 2">
    <name type="scientific">Schistosoma rodhaini</name>
    <dbReference type="NCBI Taxonomy" id="6188"/>
    <lineage>
        <taxon>Eukaryota</taxon>
        <taxon>Metazoa</taxon>
        <taxon>Spiralia</taxon>
        <taxon>Lophotrochozoa</taxon>
        <taxon>Platyhelminthes</taxon>
        <taxon>Trematoda</taxon>
        <taxon>Digenea</taxon>
        <taxon>Strigeidida</taxon>
        <taxon>Schistosomatoidea</taxon>
        <taxon>Schistosomatidae</taxon>
        <taxon>Schistosoma</taxon>
    </lineage>
</organism>